<keyword evidence="3" id="KW-1185">Reference proteome</keyword>
<feature type="non-terminal residue" evidence="2">
    <location>
        <position position="1"/>
    </location>
</feature>
<dbReference type="InterPro" id="IPR007224">
    <property type="entry name" value="TIF_Rrn11"/>
</dbReference>
<dbReference type="PANTHER" id="PTHR28244">
    <property type="entry name" value="RNA POLYMERASE I-SPECIFIC TRANSCRIPTION INITIATION FACTOR RRN11"/>
    <property type="match status" value="1"/>
</dbReference>
<evidence type="ECO:0000256" key="1">
    <source>
        <dbReference type="SAM" id="MobiDB-lite"/>
    </source>
</evidence>
<dbReference type="AlphaFoldDB" id="A0A9P4HZJ1"/>
<comment type="caution">
    <text evidence="2">The sequence shown here is derived from an EMBL/GenBank/DDBJ whole genome shotgun (WGS) entry which is preliminary data.</text>
</comment>
<organism evidence="2 3">
    <name type="scientific">Saccharata proteae CBS 121410</name>
    <dbReference type="NCBI Taxonomy" id="1314787"/>
    <lineage>
        <taxon>Eukaryota</taxon>
        <taxon>Fungi</taxon>
        <taxon>Dikarya</taxon>
        <taxon>Ascomycota</taxon>
        <taxon>Pezizomycotina</taxon>
        <taxon>Dothideomycetes</taxon>
        <taxon>Dothideomycetes incertae sedis</taxon>
        <taxon>Botryosphaeriales</taxon>
        <taxon>Saccharataceae</taxon>
        <taxon>Saccharata</taxon>
    </lineage>
</organism>
<evidence type="ECO:0008006" key="4">
    <source>
        <dbReference type="Google" id="ProtNLM"/>
    </source>
</evidence>
<dbReference type="Proteomes" id="UP000799776">
    <property type="component" value="Unassembled WGS sequence"/>
</dbReference>
<reference evidence="2" key="1">
    <citation type="journal article" date="2020" name="Stud. Mycol.">
        <title>101 Dothideomycetes genomes: a test case for predicting lifestyles and emergence of pathogens.</title>
        <authorList>
            <person name="Haridas S."/>
            <person name="Albert R."/>
            <person name="Binder M."/>
            <person name="Bloem J."/>
            <person name="Labutti K."/>
            <person name="Salamov A."/>
            <person name="Andreopoulos B."/>
            <person name="Baker S."/>
            <person name="Barry K."/>
            <person name="Bills G."/>
            <person name="Bluhm B."/>
            <person name="Cannon C."/>
            <person name="Castanera R."/>
            <person name="Culley D."/>
            <person name="Daum C."/>
            <person name="Ezra D."/>
            <person name="Gonzalez J."/>
            <person name="Henrissat B."/>
            <person name="Kuo A."/>
            <person name="Liang C."/>
            <person name="Lipzen A."/>
            <person name="Lutzoni F."/>
            <person name="Magnuson J."/>
            <person name="Mondo S."/>
            <person name="Nolan M."/>
            <person name="Ohm R."/>
            <person name="Pangilinan J."/>
            <person name="Park H.-J."/>
            <person name="Ramirez L."/>
            <person name="Alfaro M."/>
            <person name="Sun H."/>
            <person name="Tritt A."/>
            <person name="Yoshinaga Y."/>
            <person name="Zwiers L.-H."/>
            <person name="Turgeon B."/>
            <person name="Goodwin S."/>
            <person name="Spatafora J."/>
            <person name="Crous P."/>
            <person name="Grigoriev I."/>
        </authorList>
    </citation>
    <scope>NUCLEOTIDE SEQUENCE</scope>
    <source>
        <strain evidence="2">CBS 121410</strain>
    </source>
</reference>
<dbReference type="GO" id="GO:0042790">
    <property type="term" value="P:nucleolar large rRNA transcription by RNA polymerase I"/>
    <property type="evidence" value="ECO:0007669"/>
    <property type="project" value="TreeGrafter"/>
</dbReference>
<evidence type="ECO:0000313" key="2">
    <source>
        <dbReference type="EMBL" id="KAF2092180.1"/>
    </source>
</evidence>
<dbReference type="GO" id="GO:0001181">
    <property type="term" value="F:RNA polymerase I general transcription initiation factor activity"/>
    <property type="evidence" value="ECO:0007669"/>
    <property type="project" value="InterPro"/>
</dbReference>
<feature type="non-terminal residue" evidence="2">
    <location>
        <position position="327"/>
    </location>
</feature>
<proteinExistence type="predicted"/>
<dbReference type="Pfam" id="PF04090">
    <property type="entry name" value="Rrn11"/>
    <property type="match status" value="1"/>
</dbReference>
<gene>
    <name evidence="2" type="ORF">K490DRAFT_10441</name>
</gene>
<dbReference type="GO" id="GO:0001164">
    <property type="term" value="F:RNA polymerase I core promoter sequence-specific DNA binding"/>
    <property type="evidence" value="ECO:0007669"/>
    <property type="project" value="InterPro"/>
</dbReference>
<dbReference type="OrthoDB" id="2159786at2759"/>
<feature type="region of interest" description="Disordered" evidence="1">
    <location>
        <begin position="1"/>
        <end position="37"/>
    </location>
</feature>
<dbReference type="EMBL" id="ML978711">
    <property type="protein sequence ID" value="KAF2092180.1"/>
    <property type="molecule type" value="Genomic_DNA"/>
</dbReference>
<dbReference type="GO" id="GO:0070860">
    <property type="term" value="C:RNA polymerase I core factor complex"/>
    <property type="evidence" value="ECO:0007669"/>
    <property type="project" value="TreeGrafter"/>
</dbReference>
<accession>A0A9P4HZJ1</accession>
<protein>
    <recommendedName>
        <fullName evidence="4">Transcription factor domain-containing protein</fullName>
    </recommendedName>
</protein>
<name>A0A9P4HZJ1_9PEZI</name>
<sequence>QRYQSLRAAQQRPPKRKRDADEDSPSEEDRASSPSRGAVLATLTAADAHQYRVAGHLVGDEIPSAPFPHRSISSSRVPAHSSDIQKELASLQPALYAPGISANGRLPHTASQASTSLRQRHLGALTTTLHVCLLRGDYQRAGRAWGMILRTRNDGRPIDVRRGGRWGITAELLLHKQTHLGSSHISRQSPAPSDQSSSSNIVEFGRTGGIDDNKFTVEGFEAAREYYNRLILQHPYHKSHPNAINAVTFHPVMFSLWIFEVCENSKRARENTARRAAGGKAIQEHELERAKEIAARLDEMLITPPFDREPNLLRIMGMVALWISDLL</sequence>
<feature type="compositionally biased region" description="Low complexity" evidence="1">
    <location>
        <begin position="186"/>
        <end position="199"/>
    </location>
</feature>
<dbReference type="GO" id="GO:0017025">
    <property type="term" value="F:TBP-class protein binding"/>
    <property type="evidence" value="ECO:0007669"/>
    <property type="project" value="TreeGrafter"/>
</dbReference>
<feature type="region of interest" description="Disordered" evidence="1">
    <location>
        <begin position="181"/>
        <end position="201"/>
    </location>
</feature>
<evidence type="ECO:0000313" key="3">
    <source>
        <dbReference type="Proteomes" id="UP000799776"/>
    </source>
</evidence>
<dbReference type="InterPro" id="IPR053029">
    <property type="entry name" value="RNA_pol_I-specific_init_factor"/>
</dbReference>
<dbReference type="PANTHER" id="PTHR28244:SF1">
    <property type="entry name" value="RNA POLYMERASE I-SPECIFIC TRANSCRIPTION INITIATION FACTOR RRN11"/>
    <property type="match status" value="1"/>
</dbReference>